<accession>A0ABX2IT16</accession>
<protein>
    <recommendedName>
        <fullName evidence="4">DUF4168 domain-containing protein</fullName>
    </recommendedName>
</protein>
<proteinExistence type="predicted"/>
<keyword evidence="3" id="KW-1185">Reference proteome</keyword>
<feature type="chain" id="PRO_5045971978" description="DUF4168 domain-containing protein" evidence="1">
    <location>
        <begin position="20"/>
        <end position="106"/>
    </location>
</feature>
<name>A0ABX2IT16_9RHOB</name>
<evidence type="ECO:0000313" key="2">
    <source>
        <dbReference type="EMBL" id="NSX53947.1"/>
    </source>
</evidence>
<comment type="caution">
    <text evidence="2">The sequence shown here is derived from an EMBL/GenBank/DDBJ whole genome shotgun (WGS) entry which is preliminary data.</text>
</comment>
<dbReference type="Proteomes" id="UP000777935">
    <property type="component" value="Unassembled WGS sequence"/>
</dbReference>
<evidence type="ECO:0008006" key="4">
    <source>
        <dbReference type="Google" id="ProtNLM"/>
    </source>
</evidence>
<feature type="signal peptide" evidence="1">
    <location>
        <begin position="1"/>
        <end position="19"/>
    </location>
</feature>
<keyword evidence="1" id="KW-0732">Signal</keyword>
<dbReference type="RefSeq" id="WP_174135485.1">
    <property type="nucleotide sequence ID" value="NZ_JABUFE010000002.1"/>
</dbReference>
<evidence type="ECO:0000256" key="1">
    <source>
        <dbReference type="SAM" id="SignalP"/>
    </source>
</evidence>
<organism evidence="2 3">
    <name type="scientific">Parasulfitobacter algicola</name>
    <dbReference type="NCBI Taxonomy" id="2614809"/>
    <lineage>
        <taxon>Bacteria</taxon>
        <taxon>Pseudomonadati</taxon>
        <taxon>Pseudomonadota</taxon>
        <taxon>Alphaproteobacteria</taxon>
        <taxon>Rhodobacterales</taxon>
        <taxon>Roseobacteraceae</taxon>
        <taxon>Parasulfitobacter</taxon>
    </lineage>
</organism>
<evidence type="ECO:0000313" key="3">
    <source>
        <dbReference type="Proteomes" id="UP000777935"/>
    </source>
</evidence>
<sequence>MYVKVSLAALALAAAPAFANDQLAGSVGVDAGSFTTSQLAQLKSALEGDDQNIASFIKAGGSEVISTQSGISAGHAQLAQSLGLDANEYSVSELARIKSIRDSDEG</sequence>
<gene>
    <name evidence="2" type="ORF">HRQ87_03940</name>
</gene>
<dbReference type="EMBL" id="JABUFE010000002">
    <property type="protein sequence ID" value="NSX53947.1"/>
    <property type="molecule type" value="Genomic_DNA"/>
</dbReference>
<reference evidence="2 3" key="1">
    <citation type="submission" date="2020-06" db="EMBL/GenBank/DDBJ databases">
        <title>Sulfitobacter algicola sp. nov., isolated from green algae.</title>
        <authorList>
            <person name="Wang C."/>
        </authorList>
    </citation>
    <scope>NUCLEOTIDE SEQUENCE [LARGE SCALE GENOMIC DNA]</scope>
    <source>
        <strain evidence="2 3">1151</strain>
    </source>
</reference>